<gene>
    <name evidence="2" type="ORF">SAMN05216561_12037</name>
</gene>
<dbReference type="PANTHER" id="PTHR43471">
    <property type="entry name" value="ABC TRANSPORTER PERMEASE"/>
    <property type="match status" value="1"/>
</dbReference>
<dbReference type="GO" id="GO:0005886">
    <property type="term" value="C:plasma membrane"/>
    <property type="evidence" value="ECO:0007669"/>
    <property type="project" value="UniProtKB-SubCell"/>
</dbReference>
<proteinExistence type="predicted"/>
<organism evidence="2 3">
    <name type="scientific">Nocardioides psychrotolerans</name>
    <dbReference type="NCBI Taxonomy" id="1005945"/>
    <lineage>
        <taxon>Bacteria</taxon>
        <taxon>Bacillati</taxon>
        <taxon>Actinomycetota</taxon>
        <taxon>Actinomycetes</taxon>
        <taxon>Propionibacteriales</taxon>
        <taxon>Nocardioidaceae</taxon>
        <taxon>Nocardioides</taxon>
    </lineage>
</organism>
<protein>
    <submittedName>
        <fullName evidence="2">ABC-2 family transporter protein</fullName>
    </submittedName>
</protein>
<dbReference type="GO" id="GO:0140359">
    <property type="term" value="F:ABC-type transporter activity"/>
    <property type="evidence" value="ECO:0007669"/>
    <property type="project" value="InterPro"/>
</dbReference>
<dbReference type="Proteomes" id="UP000198649">
    <property type="component" value="Unassembled WGS sequence"/>
</dbReference>
<feature type="transmembrane region" description="Helical" evidence="1">
    <location>
        <begin position="163"/>
        <end position="186"/>
    </location>
</feature>
<dbReference type="EMBL" id="FOQG01000020">
    <property type="protein sequence ID" value="SFJ19091.1"/>
    <property type="molecule type" value="Genomic_DNA"/>
</dbReference>
<sequence>MITTIFSHQVLALRRQRVLLVLVAAILLATALAGALGWSSQSTIVRVFDEATRQLAASGAPAPPNPFLLKPHLSLLSNMVVYIPLVGALFAVILGHISIADEESSGLGRLLFSRSMSRAQYTTGKILSLALVLAGLLLASFAVSLAALLLVNQGISVADLGRLSLFYTLSWLYLVPFALIGMITVLLTTSRSLALLSAMGAWLVITFAVPQFTSGLRPTQSLNPIIEPIGLSQAFFQATAKAQPLSIVEQYKAASAAILDTAPSVAVMDTVARVMPLLGFVAILTVAAFALVRTHDFSRSASHE</sequence>
<dbReference type="STRING" id="1005945.SAMN05216561_12037"/>
<dbReference type="OrthoDB" id="3789197at2"/>
<feature type="transmembrane region" description="Helical" evidence="1">
    <location>
        <begin position="193"/>
        <end position="213"/>
    </location>
</feature>
<accession>A0A1I3PCG0</accession>
<keyword evidence="1" id="KW-0812">Transmembrane</keyword>
<feature type="transmembrane region" description="Helical" evidence="1">
    <location>
        <begin position="126"/>
        <end position="151"/>
    </location>
</feature>
<dbReference type="AlphaFoldDB" id="A0A1I3PCG0"/>
<evidence type="ECO:0000313" key="2">
    <source>
        <dbReference type="EMBL" id="SFJ19091.1"/>
    </source>
</evidence>
<feature type="transmembrane region" description="Helical" evidence="1">
    <location>
        <begin position="79"/>
        <end position="99"/>
    </location>
</feature>
<dbReference type="RefSeq" id="WP_091116711.1">
    <property type="nucleotide sequence ID" value="NZ_BKAF01000025.1"/>
</dbReference>
<keyword evidence="1" id="KW-1133">Transmembrane helix</keyword>
<evidence type="ECO:0000256" key="1">
    <source>
        <dbReference type="SAM" id="Phobius"/>
    </source>
</evidence>
<feature type="transmembrane region" description="Helical" evidence="1">
    <location>
        <begin position="274"/>
        <end position="292"/>
    </location>
</feature>
<dbReference type="Pfam" id="PF12679">
    <property type="entry name" value="ABC2_membrane_2"/>
    <property type="match status" value="1"/>
</dbReference>
<keyword evidence="3" id="KW-1185">Reference proteome</keyword>
<reference evidence="2 3" key="1">
    <citation type="submission" date="2016-10" db="EMBL/GenBank/DDBJ databases">
        <authorList>
            <person name="de Groot N.N."/>
        </authorList>
    </citation>
    <scope>NUCLEOTIDE SEQUENCE [LARGE SCALE GENOMIC DNA]</scope>
    <source>
        <strain evidence="2 3">CGMCC 1.11156</strain>
    </source>
</reference>
<evidence type="ECO:0000313" key="3">
    <source>
        <dbReference type="Proteomes" id="UP000198649"/>
    </source>
</evidence>
<keyword evidence="1" id="KW-0472">Membrane</keyword>
<name>A0A1I3PCG0_9ACTN</name>